<evidence type="ECO:0000313" key="3">
    <source>
        <dbReference type="Proteomes" id="UP000606922"/>
    </source>
</evidence>
<reference evidence="2" key="2">
    <citation type="submission" date="2020-09" db="EMBL/GenBank/DDBJ databases">
        <authorList>
            <person name="Sun Q."/>
            <person name="Zhou Y."/>
        </authorList>
    </citation>
    <scope>NUCLEOTIDE SEQUENCE</scope>
    <source>
        <strain evidence="2">CGMCC 1.12813</strain>
    </source>
</reference>
<protein>
    <submittedName>
        <fullName evidence="2">Uncharacterized protein</fullName>
    </submittedName>
</protein>
<dbReference type="AlphaFoldDB" id="A0A916SHQ2"/>
<feature type="region of interest" description="Disordered" evidence="1">
    <location>
        <begin position="64"/>
        <end position="109"/>
    </location>
</feature>
<organism evidence="2 3">
    <name type="scientific">Conyzicola nivalis</name>
    <dbReference type="NCBI Taxonomy" id="1477021"/>
    <lineage>
        <taxon>Bacteria</taxon>
        <taxon>Bacillati</taxon>
        <taxon>Actinomycetota</taxon>
        <taxon>Actinomycetes</taxon>
        <taxon>Micrococcales</taxon>
        <taxon>Microbacteriaceae</taxon>
        <taxon>Conyzicola</taxon>
    </lineage>
</organism>
<gene>
    <name evidence="2" type="ORF">GCM10010979_09010</name>
</gene>
<comment type="caution">
    <text evidence="2">The sequence shown here is derived from an EMBL/GenBank/DDBJ whole genome shotgun (WGS) entry which is preliminary data.</text>
</comment>
<sequence length="109" mass="11138">MPGVRKPAALASQAPRHPKICLSCEKERRSVFVLQDDSPAGPSHPCICGGGSAVAGDRSGIVNTRLRNSGGKSGADARGAETRGPRVPGAAASENLPELREGATARRPG</sequence>
<dbReference type="Proteomes" id="UP000606922">
    <property type="component" value="Unassembled WGS sequence"/>
</dbReference>
<evidence type="ECO:0000256" key="1">
    <source>
        <dbReference type="SAM" id="MobiDB-lite"/>
    </source>
</evidence>
<accession>A0A916SHQ2</accession>
<reference evidence="2" key="1">
    <citation type="journal article" date="2014" name="Int. J. Syst. Evol. Microbiol.">
        <title>Complete genome sequence of Corynebacterium casei LMG S-19264T (=DSM 44701T), isolated from a smear-ripened cheese.</title>
        <authorList>
            <consortium name="US DOE Joint Genome Institute (JGI-PGF)"/>
            <person name="Walter F."/>
            <person name="Albersmeier A."/>
            <person name="Kalinowski J."/>
            <person name="Ruckert C."/>
        </authorList>
    </citation>
    <scope>NUCLEOTIDE SEQUENCE</scope>
    <source>
        <strain evidence="2">CGMCC 1.12813</strain>
    </source>
</reference>
<feature type="compositionally biased region" description="Basic and acidic residues" evidence="1">
    <location>
        <begin position="97"/>
        <end position="109"/>
    </location>
</feature>
<name>A0A916SHQ2_9MICO</name>
<keyword evidence="3" id="KW-1185">Reference proteome</keyword>
<dbReference type="EMBL" id="BMGB01000001">
    <property type="protein sequence ID" value="GGA96764.1"/>
    <property type="molecule type" value="Genomic_DNA"/>
</dbReference>
<evidence type="ECO:0000313" key="2">
    <source>
        <dbReference type="EMBL" id="GGA96764.1"/>
    </source>
</evidence>
<proteinExistence type="predicted"/>